<proteinExistence type="predicted"/>
<protein>
    <recommendedName>
        <fullName evidence="4">Secreted protein</fullName>
    </recommendedName>
</protein>
<evidence type="ECO:0008006" key="4">
    <source>
        <dbReference type="Google" id="ProtNLM"/>
    </source>
</evidence>
<organism evidence="2 3">
    <name type="scientific">Streptomyces glaucus</name>
    <dbReference type="NCBI Taxonomy" id="284029"/>
    <lineage>
        <taxon>Bacteria</taxon>
        <taxon>Bacillati</taxon>
        <taxon>Actinomycetota</taxon>
        <taxon>Actinomycetes</taxon>
        <taxon>Kitasatosporales</taxon>
        <taxon>Streptomycetaceae</taxon>
        <taxon>Streptomyces</taxon>
    </lineage>
</organism>
<evidence type="ECO:0000313" key="2">
    <source>
        <dbReference type="EMBL" id="GAA2457435.1"/>
    </source>
</evidence>
<sequence>MRRLTHRPAASGGSGRTRPRDQAPTAAFRAAIRGRPRAGNSAPSFPCPHNTPAGIPNYRHGHVAEWTDRRRKAAQTGIPL</sequence>
<keyword evidence="3" id="KW-1185">Reference proteome</keyword>
<evidence type="ECO:0000313" key="3">
    <source>
        <dbReference type="Proteomes" id="UP001500460"/>
    </source>
</evidence>
<feature type="region of interest" description="Disordered" evidence="1">
    <location>
        <begin position="1"/>
        <end position="56"/>
    </location>
</feature>
<gene>
    <name evidence="2" type="ORF">GCM10010421_58520</name>
</gene>
<dbReference type="EMBL" id="BAAATK010000060">
    <property type="protein sequence ID" value="GAA2457435.1"/>
    <property type="molecule type" value="Genomic_DNA"/>
</dbReference>
<accession>A0ABN3KEP0</accession>
<dbReference type="Proteomes" id="UP001500460">
    <property type="component" value="Unassembled WGS sequence"/>
</dbReference>
<name>A0ABN3KEP0_9ACTN</name>
<evidence type="ECO:0000256" key="1">
    <source>
        <dbReference type="SAM" id="MobiDB-lite"/>
    </source>
</evidence>
<reference evidence="2 3" key="1">
    <citation type="journal article" date="2019" name="Int. J. Syst. Evol. Microbiol.">
        <title>The Global Catalogue of Microorganisms (GCM) 10K type strain sequencing project: providing services to taxonomists for standard genome sequencing and annotation.</title>
        <authorList>
            <consortium name="The Broad Institute Genomics Platform"/>
            <consortium name="The Broad Institute Genome Sequencing Center for Infectious Disease"/>
            <person name="Wu L."/>
            <person name="Ma J."/>
        </authorList>
    </citation>
    <scope>NUCLEOTIDE SEQUENCE [LARGE SCALE GENOMIC DNA]</scope>
    <source>
        <strain evidence="2 3">JCM 6922</strain>
    </source>
</reference>
<comment type="caution">
    <text evidence="2">The sequence shown here is derived from an EMBL/GenBank/DDBJ whole genome shotgun (WGS) entry which is preliminary data.</text>
</comment>